<organism evidence="2 3">
    <name type="scientific">Kutzneria chonburiensis</name>
    <dbReference type="NCBI Taxonomy" id="1483604"/>
    <lineage>
        <taxon>Bacteria</taxon>
        <taxon>Bacillati</taxon>
        <taxon>Actinomycetota</taxon>
        <taxon>Actinomycetes</taxon>
        <taxon>Pseudonocardiales</taxon>
        <taxon>Pseudonocardiaceae</taxon>
        <taxon>Kutzneria</taxon>
    </lineage>
</organism>
<reference evidence="2 3" key="1">
    <citation type="submission" date="2024-09" db="EMBL/GenBank/DDBJ databases">
        <authorList>
            <person name="Sun Q."/>
            <person name="Mori K."/>
        </authorList>
    </citation>
    <scope>NUCLEOTIDE SEQUENCE [LARGE SCALE GENOMIC DNA]</scope>
    <source>
        <strain evidence="2 3">TBRC 1432</strain>
    </source>
</reference>
<proteinExistence type="predicted"/>
<dbReference type="EMBL" id="JBHLUD010000007">
    <property type="protein sequence ID" value="MFC0544438.1"/>
    <property type="molecule type" value="Genomic_DNA"/>
</dbReference>
<keyword evidence="3" id="KW-1185">Reference proteome</keyword>
<gene>
    <name evidence="2" type="ORF">ACFFH7_23230</name>
</gene>
<comment type="caution">
    <text evidence="2">The sequence shown here is derived from an EMBL/GenBank/DDBJ whole genome shotgun (WGS) entry which is preliminary data.</text>
</comment>
<sequence length="54" mass="6428">MSDDQWETTSWDAQRDPWFTEPAWPTRQPALPPWSAQEFAQLIPAPRRSTEWDL</sequence>
<dbReference type="Proteomes" id="UP001589810">
    <property type="component" value="Unassembled WGS sequence"/>
</dbReference>
<protein>
    <submittedName>
        <fullName evidence="2">Uncharacterized protein</fullName>
    </submittedName>
</protein>
<dbReference type="RefSeq" id="WP_273935927.1">
    <property type="nucleotide sequence ID" value="NZ_CP097263.1"/>
</dbReference>
<name>A0ABV6MVU2_9PSEU</name>
<feature type="region of interest" description="Disordered" evidence="1">
    <location>
        <begin position="1"/>
        <end position="21"/>
    </location>
</feature>
<evidence type="ECO:0000256" key="1">
    <source>
        <dbReference type="SAM" id="MobiDB-lite"/>
    </source>
</evidence>
<evidence type="ECO:0000313" key="3">
    <source>
        <dbReference type="Proteomes" id="UP001589810"/>
    </source>
</evidence>
<evidence type="ECO:0000313" key="2">
    <source>
        <dbReference type="EMBL" id="MFC0544438.1"/>
    </source>
</evidence>
<accession>A0ABV6MVU2</accession>